<reference evidence="2 3" key="1">
    <citation type="journal article" date="2019" name="Commun. Biol.">
        <title>The bagworm genome reveals a unique fibroin gene that provides high tensile strength.</title>
        <authorList>
            <person name="Kono N."/>
            <person name="Nakamura H."/>
            <person name="Ohtoshi R."/>
            <person name="Tomita M."/>
            <person name="Numata K."/>
            <person name="Arakawa K."/>
        </authorList>
    </citation>
    <scope>NUCLEOTIDE SEQUENCE [LARGE SCALE GENOMIC DNA]</scope>
</reference>
<organism evidence="2 3">
    <name type="scientific">Eumeta variegata</name>
    <name type="common">Bagworm moth</name>
    <name type="synonym">Eumeta japonica</name>
    <dbReference type="NCBI Taxonomy" id="151549"/>
    <lineage>
        <taxon>Eukaryota</taxon>
        <taxon>Metazoa</taxon>
        <taxon>Ecdysozoa</taxon>
        <taxon>Arthropoda</taxon>
        <taxon>Hexapoda</taxon>
        <taxon>Insecta</taxon>
        <taxon>Pterygota</taxon>
        <taxon>Neoptera</taxon>
        <taxon>Endopterygota</taxon>
        <taxon>Lepidoptera</taxon>
        <taxon>Glossata</taxon>
        <taxon>Ditrysia</taxon>
        <taxon>Tineoidea</taxon>
        <taxon>Psychidae</taxon>
        <taxon>Oiketicinae</taxon>
        <taxon>Eumeta</taxon>
    </lineage>
</organism>
<accession>A0A4C1VMF4</accession>
<dbReference type="EMBL" id="BGZK01000369">
    <property type="protein sequence ID" value="GBP39700.1"/>
    <property type="molecule type" value="Genomic_DNA"/>
</dbReference>
<dbReference type="Proteomes" id="UP000299102">
    <property type="component" value="Unassembled WGS sequence"/>
</dbReference>
<gene>
    <name evidence="2" type="ORF">EVAR_25524_1</name>
</gene>
<feature type="compositionally biased region" description="Basic and acidic residues" evidence="1">
    <location>
        <begin position="20"/>
        <end position="32"/>
    </location>
</feature>
<protein>
    <submittedName>
        <fullName evidence="2">Uncharacterized protein</fullName>
    </submittedName>
</protein>
<dbReference type="AlphaFoldDB" id="A0A4C1VMF4"/>
<proteinExistence type="predicted"/>
<name>A0A4C1VMF4_EUMVA</name>
<sequence length="266" mass="29961">MPASGRLKTADLSGSTPQPEPRDNQSTRLDAHPMGRLAASIGILAVEAKSKLEGLKNISRENHTVEQVVTKLLSVVDKREMGVAVDRLKKTRNQKVVVSCSSSEDAEKIEERLKMRGADLTISKPEKRLATMVIRDVLRVNTDEDVVKSLRTQNRHITEGFDWDKESVKVCRRRRARNDLECHPVLEVTPELYKRLIKAGYIYVGLQRRPDWDQSPLVQCSRCLGFGCGKQYYMDVSDKCAHCGEGTLLQRAEPGTQMSHHDVLIV</sequence>
<keyword evidence="3" id="KW-1185">Reference proteome</keyword>
<feature type="region of interest" description="Disordered" evidence="1">
    <location>
        <begin position="1"/>
        <end position="32"/>
    </location>
</feature>
<dbReference type="OrthoDB" id="10022108at2759"/>
<comment type="caution">
    <text evidence="2">The sequence shown here is derived from an EMBL/GenBank/DDBJ whole genome shotgun (WGS) entry which is preliminary data.</text>
</comment>
<evidence type="ECO:0000313" key="3">
    <source>
        <dbReference type="Proteomes" id="UP000299102"/>
    </source>
</evidence>
<evidence type="ECO:0000313" key="2">
    <source>
        <dbReference type="EMBL" id="GBP39700.1"/>
    </source>
</evidence>
<evidence type="ECO:0000256" key="1">
    <source>
        <dbReference type="SAM" id="MobiDB-lite"/>
    </source>
</evidence>